<dbReference type="Pfam" id="PF04542">
    <property type="entry name" value="Sigma70_r2"/>
    <property type="match status" value="1"/>
</dbReference>
<dbReference type="RefSeq" id="WP_055461948.1">
    <property type="nucleotide sequence ID" value="NZ_CYHG01000002.1"/>
</dbReference>
<comment type="similarity">
    <text evidence="1">Belongs to the sigma-70 factor family. ECF subfamily.</text>
</comment>
<dbReference type="InterPro" id="IPR013325">
    <property type="entry name" value="RNA_pol_sigma_r2"/>
</dbReference>
<evidence type="ECO:0000313" key="7">
    <source>
        <dbReference type="EMBL" id="CUB02984.1"/>
    </source>
</evidence>
<dbReference type="NCBIfam" id="TIGR02937">
    <property type="entry name" value="sigma70-ECF"/>
    <property type="match status" value="1"/>
</dbReference>
<dbReference type="GO" id="GO:0003677">
    <property type="term" value="F:DNA binding"/>
    <property type="evidence" value="ECO:0007669"/>
    <property type="project" value="InterPro"/>
</dbReference>
<keyword evidence="3" id="KW-0731">Sigma factor</keyword>
<dbReference type="SUPFAM" id="SSF88659">
    <property type="entry name" value="Sigma3 and sigma4 domains of RNA polymerase sigma factors"/>
    <property type="match status" value="1"/>
</dbReference>
<protein>
    <submittedName>
        <fullName evidence="7">RNA polymerase sigma factor, sigma-70 family</fullName>
    </submittedName>
</protein>
<dbReference type="InterPro" id="IPR013249">
    <property type="entry name" value="RNA_pol_sigma70_r4_t2"/>
</dbReference>
<dbReference type="Pfam" id="PF08281">
    <property type="entry name" value="Sigma70_r4_2"/>
    <property type="match status" value="1"/>
</dbReference>
<dbReference type="EMBL" id="CYHG01000002">
    <property type="protein sequence ID" value="CUB02984.1"/>
    <property type="molecule type" value="Genomic_DNA"/>
</dbReference>
<dbReference type="PANTHER" id="PTHR43133:SF63">
    <property type="entry name" value="RNA POLYMERASE SIGMA FACTOR FECI-RELATED"/>
    <property type="match status" value="1"/>
</dbReference>
<sequence>MSSIFLDSPVNKEDVLHKADISDSRQSQKEQVIARMYQEHRQNILSHLLSMVKNRDIAEDLLQDTFVRLSNIPGIEVIRQPKSFLMKVATNLALDHLRQQQKKPVFETDEALEELISPEPEHLEEVIKTRHLEQLQWAISQLPERAKEALVLARLQEMTLKEVAKEMDVSQTMVEKHLKNALQKCRSALITDLN</sequence>
<dbReference type="SUPFAM" id="SSF88946">
    <property type="entry name" value="Sigma2 domain of RNA polymerase sigma factors"/>
    <property type="match status" value="1"/>
</dbReference>
<evidence type="ECO:0000256" key="4">
    <source>
        <dbReference type="ARBA" id="ARBA00023163"/>
    </source>
</evidence>
<dbReference type="Gene3D" id="1.10.1740.10">
    <property type="match status" value="1"/>
</dbReference>
<evidence type="ECO:0000256" key="3">
    <source>
        <dbReference type="ARBA" id="ARBA00023082"/>
    </source>
</evidence>
<dbReference type="InterPro" id="IPR039425">
    <property type="entry name" value="RNA_pol_sigma-70-like"/>
</dbReference>
<dbReference type="CDD" id="cd06171">
    <property type="entry name" value="Sigma70_r4"/>
    <property type="match status" value="1"/>
</dbReference>
<dbReference type="InterPro" id="IPR014284">
    <property type="entry name" value="RNA_pol_sigma-70_dom"/>
</dbReference>
<dbReference type="GO" id="GO:0006352">
    <property type="term" value="P:DNA-templated transcription initiation"/>
    <property type="evidence" value="ECO:0007669"/>
    <property type="project" value="InterPro"/>
</dbReference>
<keyword evidence="8" id="KW-1185">Reference proteome</keyword>
<dbReference type="OrthoDB" id="9797134at2"/>
<dbReference type="InterPro" id="IPR013324">
    <property type="entry name" value="RNA_pol_sigma_r3/r4-like"/>
</dbReference>
<keyword evidence="2" id="KW-0805">Transcription regulation</keyword>
<evidence type="ECO:0000256" key="2">
    <source>
        <dbReference type="ARBA" id="ARBA00023015"/>
    </source>
</evidence>
<name>A0A0K6IIQ3_9GAMM</name>
<proteinExistence type="inferred from homology"/>
<dbReference type="PANTHER" id="PTHR43133">
    <property type="entry name" value="RNA POLYMERASE ECF-TYPE SIGMA FACTO"/>
    <property type="match status" value="1"/>
</dbReference>
<dbReference type="Proteomes" id="UP000182769">
    <property type="component" value="Unassembled WGS sequence"/>
</dbReference>
<dbReference type="GO" id="GO:0016987">
    <property type="term" value="F:sigma factor activity"/>
    <property type="evidence" value="ECO:0007669"/>
    <property type="project" value="UniProtKB-KW"/>
</dbReference>
<keyword evidence="4" id="KW-0804">Transcription</keyword>
<feature type="domain" description="RNA polymerase sigma factor 70 region 4 type 2" evidence="6">
    <location>
        <begin position="133"/>
        <end position="185"/>
    </location>
</feature>
<evidence type="ECO:0000256" key="1">
    <source>
        <dbReference type="ARBA" id="ARBA00010641"/>
    </source>
</evidence>
<reference evidence="8" key="1">
    <citation type="submission" date="2015-08" db="EMBL/GenBank/DDBJ databases">
        <authorList>
            <person name="Varghese N."/>
        </authorList>
    </citation>
    <scope>NUCLEOTIDE SEQUENCE [LARGE SCALE GENOMIC DNA]</scope>
    <source>
        <strain evidence="8">JCM 18476</strain>
    </source>
</reference>
<dbReference type="Gene3D" id="1.10.10.10">
    <property type="entry name" value="Winged helix-like DNA-binding domain superfamily/Winged helix DNA-binding domain"/>
    <property type="match status" value="1"/>
</dbReference>
<evidence type="ECO:0000259" key="5">
    <source>
        <dbReference type="Pfam" id="PF04542"/>
    </source>
</evidence>
<feature type="domain" description="RNA polymerase sigma-70 region 2" evidence="5">
    <location>
        <begin position="36"/>
        <end position="102"/>
    </location>
</feature>
<dbReference type="AlphaFoldDB" id="A0A0K6IIQ3"/>
<dbReference type="STRING" id="1137284.GCA_001418205_00828"/>
<gene>
    <name evidence="7" type="ORF">Ga0061065_102322</name>
</gene>
<evidence type="ECO:0000259" key="6">
    <source>
        <dbReference type="Pfam" id="PF08281"/>
    </source>
</evidence>
<accession>A0A0K6IIQ3</accession>
<evidence type="ECO:0000313" key="8">
    <source>
        <dbReference type="Proteomes" id="UP000182769"/>
    </source>
</evidence>
<dbReference type="InterPro" id="IPR007627">
    <property type="entry name" value="RNA_pol_sigma70_r2"/>
</dbReference>
<organism evidence="7 8">
    <name type="scientific">Marinomonas fungiae</name>
    <dbReference type="NCBI Taxonomy" id="1137284"/>
    <lineage>
        <taxon>Bacteria</taxon>
        <taxon>Pseudomonadati</taxon>
        <taxon>Pseudomonadota</taxon>
        <taxon>Gammaproteobacteria</taxon>
        <taxon>Oceanospirillales</taxon>
        <taxon>Oceanospirillaceae</taxon>
        <taxon>Marinomonas</taxon>
    </lineage>
</organism>
<dbReference type="InterPro" id="IPR036388">
    <property type="entry name" value="WH-like_DNA-bd_sf"/>
</dbReference>